<name>A0A836CE62_9STRA</name>
<dbReference type="GO" id="GO:0016020">
    <property type="term" value="C:membrane"/>
    <property type="evidence" value="ECO:0007669"/>
    <property type="project" value="UniProtKB-SubCell"/>
</dbReference>
<comment type="subcellular location">
    <subcellularLocation>
        <location evidence="1">Membrane</location>
        <topology evidence="1">Multi-pass membrane protein</topology>
    </subcellularLocation>
</comment>
<keyword evidence="5" id="KW-0472">Membrane</keyword>
<evidence type="ECO:0000256" key="8">
    <source>
        <dbReference type="SAM" id="SignalP"/>
    </source>
</evidence>
<dbReference type="Proteomes" id="UP000664859">
    <property type="component" value="Unassembled WGS sequence"/>
</dbReference>
<protein>
    <submittedName>
        <fullName evidence="9">Uncharacterized protein</fullName>
    </submittedName>
</protein>
<evidence type="ECO:0000313" key="10">
    <source>
        <dbReference type="Proteomes" id="UP000664859"/>
    </source>
</evidence>
<keyword evidence="10" id="KW-1185">Reference proteome</keyword>
<evidence type="ECO:0000313" key="9">
    <source>
        <dbReference type="EMBL" id="KAG5180671.1"/>
    </source>
</evidence>
<comment type="caution">
    <text evidence="9">The sequence shown here is derived from an EMBL/GenBank/DDBJ whole genome shotgun (WGS) entry which is preliminary data.</text>
</comment>
<keyword evidence="3" id="KW-0812">Transmembrane</keyword>
<dbReference type="PANTHER" id="PTHR11266">
    <property type="entry name" value="PEROXISOMAL MEMBRANE PROTEIN 2, PXMP2 MPV17"/>
    <property type="match status" value="1"/>
</dbReference>
<feature type="region of interest" description="Disordered" evidence="7">
    <location>
        <begin position="68"/>
        <end position="93"/>
    </location>
</feature>
<dbReference type="EMBL" id="JAFCMP010000368">
    <property type="protein sequence ID" value="KAG5180671.1"/>
    <property type="molecule type" value="Genomic_DNA"/>
</dbReference>
<gene>
    <name evidence="9" type="ORF">JKP88DRAFT_200276</name>
</gene>
<accession>A0A836CE62</accession>
<dbReference type="InterPro" id="IPR007248">
    <property type="entry name" value="Mpv17_PMP22"/>
</dbReference>
<evidence type="ECO:0000256" key="1">
    <source>
        <dbReference type="ARBA" id="ARBA00004141"/>
    </source>
</evidence>
<reference evidence="9" key="1">
    <citation type="submission" date="2021-02" db="EMBL/GenBank/DDBJ databases">
        <title>First Annotated Genome of the Yellow-green Alga Tribonema minus.</title>
        <authorList>
            <person name="Mahan K.M."/>
        </authorList>
    </citation>
    <scope>NUCLEOTIDE SEQUENCE</scope>
    <source>
        <strain evidence="9">UTEX B ZZ1240</strain>
    </source>
</reference>
<dbReference type="PANTHER" id="PTHR11266:SF17">
    <property type="entry name" value="PROTEIN MPV17"/>
    <property type="match status" value="1"/>
</dbReference>
<comment type="similarity">
    <text evidence="2 6">Belongs to the peroxisomal membrane protein PXMP2/4 family.</text>
</comment>
<dbReference type="GO" id="GO:0005737">
    <property type="term" value="C:cytoplasm"/>
    <property type="evidence" value="ECO:0007669"/>
    <property type="project" value="TreeGrafter"/>
</dbReference>
<evidence type="ECO:0000256" key="5">
    <source>
        <dbReference type="ARBA" id="ARBA00023136"/>
    </source>
</evidence>
<evidence type="ECO:0000256" key="7">
    <source>
        <dbReference type="SAM" id="MobiDB-lite"/>
    </source>
</evidence>
<keyword evidence="8" id="KW-0732">Signal</keyword>
<keyword evidence="4" id="KW-1133">Transmembrane helix</keyword>
<proteinExistence type="inferred from homology"/>
<evidence type="ECO:0000256" key="3">
    <source>
        <dbReference type="ARBA" id="ARBA00022692"/>
    </source>
</evidence>
<dbReference type="AlphaFoldDB" id="A0A836CE62"/>
<dbReference type="OrthoDB" id="430207at2759"/>
<evidence type="ECO:0000256" key="2">
    <source>
        <dbReference type="ARBA" id="ARBA00006824"/>
    </source>
</evidence>
<evidence type="ECO:0000256" key="6">
    <source>
        <dbReference type="RuleBase" id="RU363053"/>
    </source>
</evidence>
<feature type="signal peptide" evidence="8">
    <location>
        <begin position="1"/>
        <end position="20"/>
    </location>
</feature>
<feature type="chain" id="PRO_5032966503" evidence="8">
    <location>
        <begin position="21"/>
        <end position="302"/>
    </location>
</feature>
<sequence length="302" mass="31863">MVKTGIALIVAAGAAASTTAFVVPNTLPACSAGATTVMRASGGSSGGRLGGGAKFSLLKLFTASPAKRGGGNGGNGGMIGGNNNNNGRSMGEFEEEDGNDAMIALAAMGVLGDLWDSYNKVLGEKPILTKACTSLVGFSVGDTLAQKFVAKGERFDYQRLARMAAFGFMFHGTISHFFYNKLDEVIPGKTPLAIAQKVFTDQVLWAPIFTFVYLTWMGVTSGLSPPEVGEKIKTDLVKGVVGSWSVWPLVHAIGFKFVPLEQRLLYINCIQIGYNVFLSVLGSNKSEPVVSARPAPSAPRRK</sequence>
<evidence type="ECO:0000256" key="4">
    <source>
        <dbReference type="ARBA" id="ARBA00022989"/>
    </source>
</evidence>
<dbReference type="Pfam" id="PF04117">
    <property type="entry name" value="Mpv17_PMP22"/>
    <property type="match status" value="1"/>
</dbReference>
<organism evidence="9 10">
    <name type="scientific">Tribonema minus</name>
    <dbReference type="NCBI Taxonomy" id="303371"/>
    <lineage>
        <taxon>Eukaryota</taxon>
        <taxon>Sar</taxon>
        <taxon>Stramenopiles</taxon>
        <taxon>Ochrophyta</taxon>
        <taxon>PX clade</taxon>
        <taxon>Xanthophyceae</taxon>
        <taxon>Tribonematales</taxon>
        <taxon>Tribonemataceae</taxon>
        <taxon>Tribonema</taxon>
    </lineage>
</organism>
<feature type="compositionally biased region" description="Gly residues" evidence="7">
    <location>
        <begin position="68"/>
        <end position="80"/>
    </location>
</feature>